<dbReference type="EMBL" id="CP038797">
    <property type="protein sequence ID" value="QIV79763.1"/>
    <property type="molecule type" value="Genomic_DNA"/>
</dbReference>
<keyword evidence="2" id="KW-1185">Reference proteome</keyword>
<geneLocation type="plasmid" evidence="1 2">
    <name>unnamed1</name>
</geneLocation>
<keyword evidence="1" id="KW-0614">Plasmid</keyword>
<gene>
    <name evidence="1" type="ORF">EXE63_01760</name>
</gene>
<dbReference type="KEGG" id="mfre:EXE63_01760"/>
<accession>A0A6H0RX30</accession>
<dbReference type="AlphaFoldDB" id="A0A6H0RX30"/>
<evidence type="ECO:0000313" key="2">
    <source>
        <dbReference type="Proteomes" id="UP000501849"/>
    </source>
</evidence>
<name>A0A6H0RX30_9MYCO</name>
<protein>
    <submittedName>
        <fullName evidence="1">Uncharacterized protein</fullName>
    </submittedName>
</protein>
<organism evidence="1 2">
    <name type="scientific">Mycolicibacterium frederiksbergense</name>
    <dbReference type="NCBI Taxonomy" id="117567"/>
    <lineage>
        <taxon>Bacteria</taxon>
        <taxon>Bacillati</taxon>
        <taxon>Actinomycetota</taxon>
        <taxon>Actinomycetes</taxon>
        <taxon>Mycobacteriales</taxon>
        <taxon>Mycobacteriaceae</taxon>
        <taxon>Mycolicibacterium</taxon>
    </lineage>
</organism>
<evidence type="ECO:0000313" key="1">
    <source>
        <dbReference type="EMBL" id="QIV79763.1"/>
    </source>
</evidence>
<sequence>MPVLSPRQPMGDNSAPWSRCLWPRRPQSWLATSPARRAHALRVGLPRLHRRPTIDRPDRIVTLVYFHYRLYQP</sequence>
<proteinExistence type="predicted"/>
<reference evidence="1 2" key="1">
    <citation type="submission" date="2019-04" db="EMBL/GenBank/DDBJ databases">
        <title>Draft, Whole-Genome Sequence of the Anthracene-degrading Mycobacterium frederiksbergense LB501T, Isolated from a Polycyclic Aromatic Hydrocarbon (PAH)-Contaminated Soil.</title>
        <authorList>
            <person name="Augelletti F."/>
        </authorList>
    </citation>
    <scope>NUCLEOTIDE SEQUENCE [LARGE SCALE GENOMIC DNA]</scope>
    <source>
        <strain evidence="1 2">LB 501T</strain>
        <plasmid evidence="1 2">unnamed1</plasmid>
    </source>
</reference>
<dbReference type="Proteomes" id="UP000501849">
    <property type="component" value="Plasmid unnamed1"/>
</dbReference>